<dbReference type="SUPFAM" id="SSF102546">
    <property type="entry name" value="RbsD-like"/>
    <property type="match status" value="1"/>
</dbReference>
<dbReference type="PANTHER" id="PTHR31690:SF4">
    <property type="entry name" value="FUCOSE MUTAROTASE"/>
    <property type="match status" value="1"/>
</dbReference>
<dbReference type="GO" id="GO:0036373">
    <property type="term" value="F:L-fucose mutarotase activity"/>
    <property type="evidence" value="ECO:0007669"/>
    <property type="project" value="UniProtKB-EC"/>
</dbReference>
<protein>
    <submittedName>
        <fullName evidence="4">L-fucose mutarotase</fullName>
        <ecNumber evidence="4">5.1.3.-</ecNumber>
    </submittedName>
</protein>
<dbReference type="EMBL" id="SJPM01000001">
    <property type="protein sequence ID" value="TWU03572.1"/>
    <property type="molecule type" value="Genomic_DNA"/>
</dbReference>
<dbReference type="Proteomes" id="UP000316213">
    <property type="component" value="Unassembled WGS sequence"/>
</dbReference>
<dbReference type="GO" id="GO:0042806">
    <property type="term" value="F:fucose binding"/>
    <property type="evidence" value="ECO:0007669"/>
    <property type="project" value="TreeGrafter"/>
</dbReference>
<proteinExistence type="predicted"/>
<sequence>MLRSQLIHPEISAVLAAAGHHSTILIADGNYPALNKRGPHAKLVSMNLSPGLITVDQALRAILSAVPIEAAATMQTEVDGPYALGGDPPVWDDYRQSIKEAGLNLELTPLEKWAFYDHVITPDHVLTIQTGDQQRYANLLLTIGVRMDE</sequence>
<gene>
    <name evidence="4" type="primary">fucU</name>
    <name evidence="4" type="ORF">Pla100_04990</name>
</gene>
<reference evidence="4 5" key="1">
    <citation type="submission" date="2019-02" db="EMBL/GenBank/DDBJ databases">
        <title>Deep-cultivation of Planctomycetes and their phenomic and genomic characterization uncovers novel biology.</title>
        <authorList>
            <person name="Wiegand S."/>
            <person name="Jogler M."/>
            <person name="Boedeker C."/>
            <person name="Pinto D."/>
            <person name="Vollmers J."/>
            <person name="Rivas-Marin E."/>
            <person name="Kohn T."/>
            <person name="Peeters S.H."/>
            <person name="Heuer A."/>
            <person name="Rast P."/>
            <person name="Oberbeckmann S."/>
            <person name="Bunk B."/>
            <person name="Jeske O."/>
            <person name="Meyerdierks A."/>
            <person name="Storesund J.E."/>
            <person name="Kallscheuer N."/>
            <person name="Luecker S."/>
            <person name="Lage O.M."/>
            <person name="Pohl T."/>
            <person name="Merkel B.J."/>
            <person name="Hornburger P."/>
            <person name="Mueller R.-W."/>
            <person name="Bruemmer F."/>
            <person name="Labrenz M."/>
            <person name="Spormann A.M."/>
            <person name="Op Den Camp H."/>
            <person name="Overmann J."/>
            <person name="Amann R."/>
            <person name="Jetten M.S.M."/>
            <person name="Mascher T."/>
            <person name="Medema M.H."/>
            <person name="Devos D.P."/>
            <person name="Kaster A.-K."/>
            <person name="Ovreas L."/>
            <person name="Rohde M."/>
            <person name="Galperin M.Y."/>
            <person name="Jogler C."/>
        </authorList>
    </citation>
    <scope>NUCLEOTIDE SEQUENCE [LARGE SCALE GENOMIC DNA]</scope>
    <source>
        <strain evidence="4 5">Pla100</strain>
    </source>
</reference>
<keyword evidence="5" id="KW-1185">Reference proteome</keyword>
<comment type="catalytic activity">
    <reaction evidence="1">
        <text>beta-D-ribopyranose = beta-D-ribofuranose</text>
        <dbReference type="Rhea" id="RHEA:25432"/>
        <dbReference type="ChEBI" id="CHEBI:27476"/>
        <dbReference type="ChEBI" id="CHEBI:47002"/>
        <dbReference type="EC" id="5.4.99.62"/>
    </reaction>
</comment>
<dbReference type="GO" id="GO:0006004">
    <property type="term" value="P:fucose metabolic process"/>
    <property type="evidence" value="ECO:0007669"/>
    <property type="project" value="TreeGrafter"/>
</dbReference>
<accession>A0A5C6AX11</accession>
<dbReference type="Gene3D" id="3.40.1650.10">
    <property type="entry name" value="RbsD-like domain"/>
    <property type="match status" value="1"/>
</dbReference>
<dbReference type="Pfam" id="PF05025">
    <property type="entry name" value="RbsD_FucU"/>
    <property type="match status" value="1"/>
</dbReference>
<dbReference type="InterPro" id="IPR050443">
    <property type="entry name" value="RbsD/FucU_mutarotase"/>
</dbReference>
<keyword evidence="2 4" id="KW-0413">Isomerase</keyword>
<comment type="catalytic activity">
    <reaction evidence="3">
        <text>alpha-L-fucose = beta-L-fucose</text>
        <dbReference type="Rhea" id="RHEA:25580"/>
        <dbReference type="ChEBI" id="CHEBI:42548"/>
        <dbReference type="ChEBI" id="CHEBI:42589"/>
        <dbReference type="EC" id="5.1.3.29"/>
    </reaction>
</comment>
<dbReference type="OrthoDB" id="9805009at2"/>
<dbReference type="AlphaFoldDB" id="A0A5C6AX11"/>
<organism evidence="4 5">
    <name type="scientific">Neorhodopirellula pilleata</name>
    <dbReference type="NCBI Taxonomy" id="2714738"/>
    <lineage>
        <taxon>Bacteria</taxon>
        <taxon>Pseudomonadati</taxon>
        <taxon>Planctomycetota</taxon>
        <taxon>Planctomycetia</taxon>
        <taxon>Pirellulales</taxon>
        <taxon>Pirellulaceae</taxon>
        <taxon>Neorhodopirellula</taxon>
    </lineage>
</organism>
<dbReference type="EC" id="5.1.3.-" evidence="4"/>
<dbReference type="InterPro" id="IPR007721">
    <property type="entry name" value="RbsD_FucU"/>
</dbReference>
<dbReference type="PANTHER" id="PTHR31690">
    <property type="entry name" value="FUCOSE MUTAROTASE"/>
    <property type="match status" value="1"/>
</dbReference>
<name>A0A5C6AX11_9BACT</name>
<evidence type="ECO:0000256" key="3">
    <source>
        <dbReference type="ARBA" id="ARBA00036324"/>
    </source>
</evidence>
<evidence type="ECO:0000256" key="1">
    <source>
        <dbReference type="ARBA" id="ARBA00000223"/>
    </source>
</evidence>
<evidence type="ECO:0000256" key="2">
    <source>
        <dbReference type="ARBA" id="ARBA00023235"/>
    </source>
</evidence>
<comment type="caution">
    <text evidence="4">The sequence shown here is derived from an EMBL/GenBank/DDBJ whole genome shotgun (WGS) entry which is preliminary data.</text>
</comment>
<dbReference type="InterPro" id="IPR023750">
    <property type="entry name" value="RbsD-like_sf"/>
</dbReference>
<dbReference type="GO" id="GO:0062193">
    <property type="term" value="F:D-ribose pyranase activity"/>
    <property type="evidence" value="ECO:0007669"/>
    <property type="project" value="UniProtKB-EC"/>
</dbReference>
<evidence type="ECO:0000313" key="4">
    <source>
        <dbReference type="EMBL" id="TWU03572.1"/>
    </source>
</evidence>
<evidence type="ECO:0000313" key="5">
    <source>
        <dbReference type="Proteomes" id="UP000316213"/>
    </source>
</evidence>
<dbReference type="RefSeq" id="WP_146576062.1">
    <property type="nucleotide sequence ID" value="NZ_SJPM01000001.1"/>
</dbReference>